<dbReference type="InterPro" id="IPR011990">
    <property type="entry name" value="TPR-like_helical_dom_sf"/>
</dbReference>
<evidence type="ECO:0000313" key="1">
    <source>
        <dbReference type="EMBL" id="MCC9642181.1"/>
    </source>
</evidence>
<dbReference type="Gene3D" id="1.25.40.10">
    <property type="entry name" value="Tetratricopeptide repeat domain"/>
    <property type="match status" value="2"/>
</dbReference>
<proteinExistence type="predicted"/>
<protein>
    <recommendedName>
        <fullName evidence="3">Tetratricopeptide repeat protein</fullName>
    </recommendedName>
</protein>
<evidence type="ECO:0000313" key="2">
    <source>
        <dbReference type="Proteomes" id="UP001430306"/>
    </source>
</evidence>
<sequence length="263" mass="28988">MTDNLFFADTEFAAGRFHHAIQFAQYTLAQDPENVDALVLLGMACLCLCEHEEGIDSLERAALIQPLSRAVQIELAIAYGAVGRCQLSKDLLMSIATSGKVTSPELLRVAAGLEAIDAPRLAMEACRQAGIQSPEMPEVHYQMGCYAQRCGHPAELIESLIRHAVQLDPRNVHYRMGLASLLIRLGRKDDAVTILTPVIPSQVDEIDCQCCLKRIANLFFDSDDIERSRLCASRLKYLTTRATRARQLPASTISDVESSSVTR</sequence>
<dbReference type="Proteomes" id="UP001430306">
    <property type="component" value="Unassembled WGS sequence"/>
</dbReference>
<reference evidence="1" key="1">
    <citation type="submission" date="2021-11" db="EMBL/GenBank/DDBJ databases">
        <title>Genome sequence.</title>
        <authorList>
            <person name="Sun Q."/>
        </authorList>
    </citation>
    <scope>NUCLEOTIDE SEQUENCE</scope>
    <source>
        <strain evidence="1">JC740</strain>
    </source>
</reference>
<dbReference type="EMBL" id="JAJKFW010000016">
    <property type="protein sequence ID" value="MCC9642181.1"/>
    <property type="molecule type" value="Genomic_DNA"/>
</dbReference>
<dbReference type="SUPFAM" id="SSF48452">
    <property type="entry name" value="TPR-like"/>
    <property type="match status" value="2"/>
</dbReference>
<organism evidence="1 2">
    <name type="scientific">Rhodopirellula halodulae</name>
    <dbReference type="NCBI Taxonomy" id="2894198"/>
    <lineage>
        <taxon>Bacteria</taxon>
        <taxon>Pseudomonadati</taxon>
        <taxon>Planctomycetota</taxon>
        <taxon>Planctomycetia</taxon>
        <taxon>Pirellulales</taxon>
        <taxon>Pirellulaceae</taxon>
        <taxon>Rhodopirellula</taxon>
    </lineage>
</organism>
<dbReference type="Pfam" id="PF13432">
    <property type="entry name" value="TPR_16"/>
    <property type="match status" value="1"/>
</dbReference>
<evidence type="ECO:0008006" key="3">
    <source>
        <dbReference type="Google" id="ProtNLM"/>
    </source>
</evidence>
<comment type="caution">
    <text evidence="1">The sequence shown here is derived from an EMBL/GenBank/DDBJ whole genome shotgun (WGS) entry which is preliminary data.</text>
</comment>
<gene>
    <name evidence="1" type="ORF">LOC71_07840</name>
</gene>
<dbReference type="RefSeq" id="WP_230272911.1">
    <property type="nucleotide sequence ID" value="NZ_JAJKFW010000016.1"/>
</dbReference>
<name>A0ABS8NF51_9BACT</name>
<keyword evidence="2" id="KW-1185">Reference proteome</keyword>
<accession>A0ABS8NF51</accession>